<evidence type="ECO:0000256" key="1">
    <source>
        <dbReference type="SAM" id="MobiDB-lite"/>
    </source>
</evidence>
<evidence type="ECO:0000256" key="2">
    <source>
        <dbReference type="SAM" id="Phobius"/>
    </source>
</evidence>
<reference evidence="3" key="1">
    <citation type="submission" date="2021-03" db="EMBL/GenBank/DDBJ databases">
        <title>Draft genome sequence of rust myrtle Austropuccinia psidii MF-1, a brazilian biotype.</title>
        <authorList>
            <person name="Quecine M.C."/>
            <person name="Pachon D.M.R."/>
            <person name="Bonatelli M.L."/>
            <person name="Correr F.H."/>
            <person name="Franceschini L.M."/>
            <person name="Leite T.F."/>
            <person name="Margarido G.R.A."/>
            <person name="Almeida C.A."/>
            <person name="Ferrarezi J.A."/>
            <person name="Labate C.A."/>
        </authorList>
    </citation>
    <scope>NUCLEOTIDE SEQUENCE</scope>
    <source>
        <strain evidence="3">MF-1</strain>
    </source>
</reference>
<keyword evidence="2" id="KW-1133">Transmembrane helix</keyword>
<accession>A0A9Q3IB49</accession>
<evidence type="ECO:0000313" key="4">
    <source>
        <dbReference type="Proteomes" id="UP000765509"/>
    </source>
</evidence>
<gene>
    <name evidence="3" type="ORF">O181_073532</name>
</gene>
<sequence>MGVYIKYSLTPFYGELVISSALWPIGPLWCFIAFRTYQFSMTTYGLRPYPETIGPLANSPPHHPQANTFVFWTGGSIARAFVPTPLIMGSKASMAEKDNLGPLPPLWPTVHGTFRPFLAYIQLGKKETRGTSTSLQVQVGPKPQVGQPEPILAPVSTIPKWPKKPRTQNLPL</sequence>
<evidence type="ECO:0000313" key="3">
    <source>
        <dbReference type="EMBL" id="MBW0533817.1"/>
    </source>
</evidence>
<dbReference type="AlphaFoldDB" id="A0A9Q3IB49"/>
<dbReference type="Proteomes" id="UP000765509">
    <property type="component" value="Unassembled WGS sequence"/>
</dbReference>
<dbReference type="EMBL" id="AVOT02038871">
    <property type="protein sequence ID" value="MBW0533817.1"/>
    <property type="molecule type" value="Genomic_DNA"/>
</dbReference>
<proteinExistence type="predicted"/>
<feature type="compositionally biased region" description="Low complexity" evidence="1">
    <location>
        <begin position="136"/>
        <end position="150"/>
    </location>
</feature>
<name>A0A9Q3IB49_9BASI</name>
<feature type="transmembrane region" description="Helical" evidence="2">
    <location>
        <begin position="12"/>
        <end position="34"/>
    </location>
</feature>
<keyword evidence="4" id="KW-1185">Reference proteome</keyword>
<feature type="region of interest" description="Disordered" evidence="1">
    <location>
        <begin position="135"/>
        <end position="172"/>
    </location>
</feature>
<keyword evidence="2" id="KW-0812">Transmembrane</keyword>
<protein>
    <submittedName>
        <fullName evidence="3">Uncharacterized protein</fullName>
    </submittedName>
</protein>
<keyword evidence="2" id="KW-0472">Membrane</keyword>
<organism evidence="3 4">
    <name type="scientific">Austropuccinia psidii MF-1</name>
    <dbReference type="NCBI Taxonomy" id="1389203"/>
    <lineage>
        <taxon>Eukaryota</taxon>
        <taxon>Fungi</taxon>
        <taxon>Dikarya</taxon>
        <taxon>Basidiomycota</taxon>
        <taxon>Pucciniomycotina</taxon>
        <taxon>Pucciniomycetes</taxon>
        <taxon>Pucciniales</taxon>
        <taxon>Sphaerophragmiaceae</taxon>
        <taxon>Austropuccinia</taxon>
    </lineage>
</organism>
<comment type="caution">
    <text evidence="3">The sequence shown here is derived from an EMBL/GenBank/DDBJ whole genome shotgun (WGS) entry which is preliminary data.</text>
</comment>